<name>A0A918XKN5_9GAMM</name>
<comment type="caution">
    <text evidence="3">The sequence shown here is derived from an EMBL/GenBank/DDBJ whole genome shotgun (WGS) entry which is preliminary data.</text>
</comment>
<feature type="transmembrane region" description="Helical" evidence="1">
    <location>
        <begin position="371"/>
        <end position="391"/>
    </location>
</feature>
<dbReference type="Pfam" id="PF05226">
    <property type="entry name" value="CHASE2"/>
    <property type="match status" value="1"/>
</dbReference>
<dbReference type="InterPro" id="IPR007890">
    <property type="entry name" value="CHASE2"/>
</dbReference>
<accession>A0A918XKN5</accession>
<evidence type="ECO:0000313" key="4">
    <source>
        <dbReference type="Proteomes" id="UP000644693"/>
    </source>
</evidence>
<gene>
    <name evidence="3" type="ORF">GCM10007053_25340</name>
</gene>
<feature type="domain" description="CHASE2" evidence="2">
    <location>
        <begin position="54"/>
        <end position="388"/>
    </location>
</feature>
<dbReference type="RefSeq" id="WP_189478147.1">
    <property type="nucleotide sequence ID" value="NZ_BMYM01000002.1"/>
</dbReference>
<keyword evidence="1" id="KW-0812">Transmembrane</keyword>
<evidence type="ECO:0000313" key="3">
    <source>
        <dbReference type="EMBL" id="GHD36668.1"/>
    </source>
</evidence>
<sequence>MKPLLQTLRALLTFQKGRPVAVLILLWTCSLSVLSELTLPGGISQYSGLFTRPFSSGRQLLFDGYQKSSPRERQSQPVTIVAIDEASLAAIGQWPWPRDQLAELINAIGAYQPAAVGLDMYMPEYDQTSPDKVAAALPPATDPAIAEALSKLPQHEALLAEALFNTPSVLGAAGFDFETYTTRSGLVTTPVVEQGHSSQPHVRHFPAVLASLPELQSAAWGQAILSVDLDFGVVRRIPLISSIGDTLVPGLAMEMFRVATGSEAVIATADERGVTSVSVADLAVPTQPGGDVWLHFAEAATSSGRYLSAAKLLSGEADPELLAGKLVLLGLTGFGLNDMRTTALGELVPGIEIQAQLIESLFDGRFIQRPWWIKWTEIGGILSLGLLLVWFIPRTESPLAHFLQTVPRAYLWITLGLNAALAGLGLLAFIHLGLLFDVASTFIIFSAVIGSLVSSALIELDKVSKAREAEAQARKEERLRISGLLQSATLTSTHGSELQSPWLKHRLQQDQALQAEFQLLDTSQQRLVHLCLGSTDGADECLPALDEALAHHADTADAEQQDTALRFLTALCDREPDSAP</sequence>
<reference evidence="3" key="1">
    <citation type="journal article" date="2014" name="Int. J. Syst. Evol. Microbiol.">
        <title>Complete genome sequence of Corynebacterium casei LMG S-19264T (=DSM 44701T), isolated from a smear-ripened cheese.</title>
        <authorList>
            <consortium name="US DOE Joint Genome Institute (JGI-PGF)"/>
            <person name="Walter F."/>
            <person name="Albersmeier A."/>
            <person name="Kalinowski J."/>
            <person name="Ruckert C."/>
        </authorList>
    </citation>
    <scope>NUCLEOTIDE SEQUENCE</scope>
    <source>
        <strain evidence="3">KCTC 23430</strain>
    </source>
</reference>
<dbReference type="AlphaFoldDB" id="A0A918XKN5"/>
<dbReference type="Proteomes" id="UP000644693">
    <property type="component" value="Unassembled WGS sequence"/>
</dbReference>
<proteinExistence type="predicted"/>
<feature type="transmembrane region" description="Helical" evidence="1">
    <location>
        <begin position="411"/>
        <end position="432"/>
    </location>
</feature>
<organism evidence="3 4">
    <name type="scientific">Parahalioglobus pacificus</name>
    <dbReference type="NCBI Taxonomy" id="930806"/>
    <lineage>
        <taxon>Bacteria</taxon>
        <taxon>Pseudomonadati</taxon>
        <taxon>Pseudomonadota</taxon>
        <taxon>Gammaproteobacteria</taxon>
        <taxon>Cellvibrionales</taxon>
        <taxon>Halieaceae</taxon>
        <taxon>Parahalioglobus</taxon>
    </lineage>
</organism>
<evidence type="ECO:0000259" key="2">
    <source>
        <dbReference type="SMART" id="SM01080"/>
    </source>
</evidence>
<dbReference type="EMBL" id="BMYM01000002">
    <property type="protein sequence ID" value="GHD36668.1"/>
    <property type="molecule type" value="Genomic_DNA"/>
</dbReference>
<keyword evidence="4" id="KW-1185">Reference proteome</keyword>
<dbReference type="SMART" id="SM01080">
    <property type="entry name" value="CHASE2"/>
    <property type="match status" value="1"/>
</dbReference>
<reference evidence="3" key="2">
    <citation type="submission" date="2020-09" db="EMBL/GenBank/DDBJ databases">
        <authorList>
            <person name="Sun Q."/>
            <person name="Kim S."/>
        </authorList>
    </citation>
    <scope>NUCLEOTIDE SEQUENCE</scope>
    <source>
        <strain evidence="3">KCTC 23430</strain>
    </source>
</reference>
<protein>
    <recommendedName>
        <fullName evidence="2">CHASE2 domain-containing protein</fullName>
    </recommendedName>
</protein>
<keyword evidence="1" id="KW-0472">Membrane</keyword>
<evidence type="ECO:0000256" key="1">
    <source>
        <dbReference type="SAM" id="Phobius"/>
    </source>
</evidence>
<keyword evidence="1" id="KW-1133">Transmembrane helix</keyword>
<feature type="transmembrane region" description="Helical" evidence="1">
    <location>
        <begin position="438"/>
        <end position="458"/>
    </location>
</feature>